<dbReference type="Pfam" id="PF18545">
    <property type="entry name" value="HalOD1"/>
    <property type="match status" value="1"/>
</dbReference>
<evidence type="ECO:0000259" key="1">
    <source>
        <dbReference type="Pfam" id="PF18545"/>
    </source>
</evidence>
<name>A0ABD5RMB6_9EURY</name>
<protein>
    <submittedName>
        <fullName evidence="2">HalOD1 output domain-containing protein</fullName>
    </submittedName>
</protein>
<organism evidence="2 3">
    <name type="scientific">Halomarina salina</name>
    <dbReference type="NCBI Taxonomy" id="1872699"/>
    <lineage>
        <taxon>Archaea</taxon>
        <taxon>Methanobacteriati</taxon>
        <taxon>Methanobacteriota</taxon>
        <taxon>Stenosarchaea group</taxon>
        <taxon>Halobacteria</taxon>
        <taxon>Halobacteriales</taxon>
        <taxon>Natronomonadaceae</taxon>
        <taxon>Halomarina</taxon>
    </lineage>
</organism>
<reference evidence="2 3" key="1">
    <citation type="journal article" date="2019" name="Int. J. Syst. Evol. Microbiol.">
        <title>The Global Catalogue of Microorganisms (GCM) 10K type strain sequencing project: providing services to taxonomists for standard genome sequencing and annotation.</title>
        <authorList>
            <consortium name="The Broad Institute Genomics Platform"/>
            <consortium name="The Broad Institute Genome Sequencing Center for Infectious Disease"/>
            <person name="Wu L."/>
            <person name="Ma J."/>
        </authorList>
    </citation>
    <scope>NUCLEOTIDE SEQUENCE [LARGE SCALE GENOMIC DNA]</scope>
    <source>
        <strain evidence="2 3">CGMCC 1.12543</strain>
    </source>
</reference>
<evidence type="ECO:0000313" key="3">
    <source>
        <dbReference type="Proteomes" id="UP001596099"/>
    </source>
</evidence>
<dbReference type="Proteomes" id="UP001596099">
    <property type="component" value="Unassembled WGS sequence"/>
</dbReference>
<comment type="caution">
    <text evidence="2">The sequence shown here is derived from an EMBL/GenBank/DDBJ whole genome shotgun (WGS) entry which is preliminary data.</text>
</comment>
<keyword evidence="3" id="KW-1185">Reference proteome</keyword>
<dbReference type="AlphaFoldDB" id="A0ABD5RMB6"/>
<dbReference type="RefSeq" id="WP_247414535.1">
    <property type="nucleotide sequence ID" value="NZ_JALLGW010000001.1"/>
</dbReference>
<sequence length="105" mass="11622">MTDATDDWTQVVQHHYDPTGDGELTTAILFAVADARNVSPNEIDTPPLYEWIDAAALEETFFGTEVEDARRGIGTVEFRYVEFLVKVRSDGWIQVFEAGGGTSPP</sequence>
<gene>
    <name evidence="2" type="ORF">ACFPYI_09910</name>
</gene>
<proteinExistence type="predicted"/>
<dbReference type="InterPro" id="IPR040624">
    <property type="entry name" value="HalOD1"/>
</dbReference>
<dbReference type="EMBL" id="JBHSQH010000001">
    <property type="protein sequence ID" value="MFC5971645.1"/>
    <property type="molecule type" value="Genomic_DNA"/>
</dbReference>
<feature type="domain" description="Halobacterial output" evidence="1">
    <location>
        <begin position="23"/>
        <end position="95"/>
    </location>
</feature>
<evidence type="ECO:0000313" key="2">
    <source>
        <dbReference type="EMBL" id="MFC5971645.1"/>
    </source>
</evidence>
<accession>A0ABD5RMB6</accession>